<dbReference type="Pfam" id="PF12728">
    <property type="entry name" value="HTH_17"/>
    <property type="match status" value="1"/>
</dbReference>
<keyword evidence="3" id="KW-1185">Reference proteome</keyword>
<dbReference type="NCBIfam" id="TIGR01764">
    <property type="entry name" value="excise"/>
    <property type="match status" value="1"/>
</dbReference>
<organism evidence="2 3">
    <name type="scientific">Sanguibacter antarcticus</name>
    <dbReference type="NCBI Taxonomy" id="372484"/>
    <lineage>
        <taxon>Bacteria</taxon>
        <taxon>Bacillati</taxon>
        <taxon>Actinomycetota</taxon>
        <taxon>Actinomycetes</taxon>
        <taxon>Micrococcales</taxon>
        <taxon>Sanguibacteraceae</taxon>
        <taxon>Sanguibacter</taxon>
    </lineage>
</organism>
<comment type="caution">
    <text evidence="2">The sequence shown here is derived from an EMBL/GenBank/DDBJ whole genome shotgun (WGS) entry which is preliminary data.</text>
</comment>
<dbReference type="AlphaFoldDB" id="A0A2A9E045"/>
<accession>A0A2A9E045</accession>
<evidence type="ECO:0000313" key="3">
    <source>
        <dbReference type="Proteomes" id="UP000225548"/>
    </source>
</evidence>
<name>A0A2A9E045_9MICO</name>
<proteinExistence type="predicted"/>
<dbReference type="InterPro" id="IPR010093">
    <property type="entry name" value="SinI_DNA-bd"/>
</dbReference>
<dbReference type="EMBL" id="PDJG01000001">
    <property type="protein sequence ID" value="PFG32417.1"/>
    <property type="molecule type" value="Genomic_DNA"/>
</dbReference>
<reference evidence="2 3" key="1">
    <citation type="submission" date="2017-10" db="EMBL/GenBank/DDBJ databases">
        <title>Sequencing the genomes of 1000 actinobacteria strains.</title>
        <authorList>
            <person name="Klenk H.-P."/>
        </authorList>
    </citation>
    <scope>NUCLEOTIDE SEQUENCE [LARGE SCALE GENOMIC DNA]</scope>
    <source>
        <strain evidence="2 3">DSM 18966</strain>
    </source>
</reference>
<dbReference type="GO" id="GO:0003677">
    <property type="term" value="F:DNA binding"/>
    <property type="evidence" value="ECO:0007669"/>
    <property type="project" value="InterPro"/>
</dbReference>
<evidence type="ECO:0000259" key="1">
    <source>
        <dbReference type="Pfam" id="PF12728"/>
    </source>
</evidence>
<dbReference type="Proteomes" id="UP000225548">
    <property type="component" value="Unassembled WGS sequence"/>
</dbReference>
<protein>
    <submittedName>
        <fullName evidence="2">Excisionase family DNA binding protein</fullName>
    </submittedName>
</protein>
<gene>
    <name evidence="2" type="ORF">ATL42_0252</name>
</gene>
<feature type="domain" description="Helix-turn-helix" evidence="1">
    <location>
        <begin position="1"/>
        <end position="48"/>
    </location>
</feature>
<dbReference type="RefSeq" id="WP_169925308.1">
    <property type="nucleotide sequence ID" value="NZ_PDJG01000001.1"/>
</dbReference>
<sequence>MLSVTEAARQTGLSTRRVRALIAGGALRATKVGAAYAIDERDLDNFVRHERPAYIRALSPRIAWAAAALLDGVQPTWLRAEERSRLRSRLASAGTSRGTWQAWTARLAQTRMTFKASPAQVEAVMAASSTVRSGRSASNLVTDPLVGAVSAAVWTHTLDDVDHLRRTLGLLRSSAGNVTISVPPPFGLPALGADGRNAFRLVVAHDLLTENDPRTVYAGTALLAAITTTEGFKS</sequence>
<dbReference type="InterPro" id="IPR041657">
    <property type="entry name" value="HTH_17"/>
</dbReference>
<evidence type="ECO:0000313" key="2">
    <source>
        <dbReference type="EMBL" id="PFG32417.1"/>
    </source>
</evidence>